<evidence type="ECO:0000313" key="7">
    <source>
        <dbReference type="Proteomes" id="UP000194266"/>
    </source>
</evidence>
<dbReference type="PANTHER" id="PTHR43285:SF2">
    <property type="entry name" value="ANTHRANILATE PHOSPHORIBOSYLTRANSFERASE"/>
    <property type="match status" value="1"/>
</dbReference>
<evidence type="ECO:0000256" key="2">
    <source>
        <dbReference type="ARBA" id="ARBA00022679"/>
    </source>
</evidence>
<dbReference type="Proteomes" id="UP000194266">
    <property type="component" value="Unassembled WGS sequence"/>
</dbReference>
<dbReference type="Gene3D" id="3.40.1030.10">
    <property type="entry name" value="Nucleoside phosphorylase/phosphoribosyltransferase catalytic domain"/>
    <property type="match status" value="1"/>
</dbReference>
<comment type="caution">
    <text evidence="6">The sequence shown here is derived from an EMBL/GenBank/DDBJ whole genome shotgun (WGS) entry which is preliminary data.</text>
</comment>
<dbReference type="InterPro" id="IPR035902">
    <property type="entry name" value="Nuc_phospho_transferase"/>
</dbReference>
<dbReference type="InterPro" id="IPR000312">
    <property type="entry name" value="Glycosyl_Trfase_fam3"/>
</dbReference>
<evidence type="ECO:0000256" key="4">
    <source>
        <dbReference type="ARBA" id="ARBA00023141"/>
    </source>
</evidence>
<protein>
    <recommendedName>
        <fullName evidence="5">Glycosyl transferase family 3 domain-containing protein</fullName>
    </recommendedName>
</protein>
<gene>
    <name evidence="6" type="ORF">OQI_29195</name>
</gene>
<dbReference type="SUPFAM" id="SSF52418">
    <property type="entry name" value="Nucleoside phosphorylase/phosphoribosyltransferase catalytic domain"/>
    <property type="match status" value="1"/>
</dbReference>
<sequence>MHQAVVSLIGRDHPVELPVWRSFWDRLHTGGLLRGEAAALLAALSTRMPDRVTLHALLASLDERRPPRPAGPFAGAVNIVGTGGGPATFNISTAAAFVAAAMGVPVVKTGSRAYTSRFGSIDLLTRLGITPTTSYEHTQAVLEHCGIAFAGFFVYPQEVTLLARAVAPLDIRYLGSFVNTLGPFLADMPVAAQVTGVSRPRHLRALGHAAEHVSRATGRSVWLAVNEAGADELLAFTTNTIRAYEDGADSEFALSPGALGLGPGRPDDLAVPEGGVERSAALFLDVLAGRCGRPARETVCLNAAALAVAGRLTGDWHEALAAADAVLRHGSALPLVERLRSLEAAHA</sequence>
<organism evidence="6 7">
    <name type="scientific">Streptomyces pharetrae CZA14</name>
    <dbReference type="NCBI Taxonomy" id="1144883"/>
    <lineage>
        <taxon>Bacteria</taxon>
        <taxon>Bacillati</taxon>
        <taxon>Actinomycetota</taxon>
        <taxon>Actinomycetes</taxon>
        <taxon>Kitasatosporales</taxon>
        <taxon>Streptomycetaceae</taxon>
        <taxon>Streptomyces</taxon>
    </lineage>
</organism>
<keyword evidence="7" id="KW-1185">Reference proteome</keyword>
<evidence type="ECO:0000313" key="6">
    <source>
        <dbReference type="EMBL" id="OSZ57102.1"/>
    </source>
</evidence>
<accession>A0ABX3YD06</accession>
<proteinExistence type="predicted"/>
<keyword evidence="1" id="KW-0328">Glycosyltransferase</keyword>
<evidence type="ECO:0000256" key="1">
    <source>
        <dbReference type="ARBA" id="ARBA00022676"/>
    </source>
</evidence>
<dbReference type="InterPro" id="IPR005940">
    <property type="entry name" value="Anthranilate_Pribosyl_Tfrase"/>
</dbReference>
<dbReference type="EMBL" id="MRYD01000222">
    <property type="protein sequence ID" value="OSZ57102.1"/>
    <property type="molecule type" value="Genomic_DNA"/>
</dbReference>
<name>A0ABX3YD06_9ACTN</name>
<dbReference type="Pfam" id="PF00591">
    <property type="entry name" value="Glycos_transf_3"/>
    <property type="match status" value="1"/>
</dbReference>
<dbReference type="RefSeq" id="WP_086172253.1">
    <property type="nucleotide sequence ID" value="NZ_MRYD01000222.1"/>
</dbReference>
<keyword evidence="3" id="KW-0028">Amino-acid biosynthesis</keyword>
<dbReference type="PANTHER" id="PTHR43285">
    <property type="entry name" value="ANTHRANILATE PHOSPHORIBOSYLTRANSFERASE"/>
    <property type="match status" value="1"/>
</dbReference>
<keyword evidence="2" id="KW-0808">Transferase</keyword>
<keyword evidence="4" id="KW-0057">Aromatic amino acid biosynthesis</keyword>
<reference evidence="6 7" key="1">
    <citation type="submission" date="2016-12" db="EMBL/GenBank/DDBJ databases">
        <title>Genome Mining:The Detection of Biosynthetic Gene Clusters to Aid in the Expression of Curamycin A produced by Streptomyces sp. strain CZA14.</title>
        <authorList>
            <person name="Durrell K.A."/>
            <person name="Kirby B.M."/>
            <person name="Khan W."/>
            <person name="Mthethwa T."/>
            <person name="Le Roes-Hill M."/>
        </authorList>
    </citation>
    <scope>NUCLEOTIDE SEQUENCE [LARGE SCALE GENOMIC DNA]</scope>
    <source>
        <strain evidence="6 7">CZA14</strain>
    </source>
</reference>
<evidence type="ECO:0000259" key="5">
    <source>
        <dbReference type="Pfam" id="PF00591"/>
    </source>
</evidence>
<keyword evidence="3" id="KW-0822">Tryptophan biosynthesis</keyword>
<evidence type="ECO:0000256" key="3">
    <source>
        <dbReference type="ARBA" id="ARBA00022822"/>
    </source>
</evidence>
<feature type="domain" description="Glycosyl transferase family 3" evidence="5">
    <location>
        <begin position="76"/>
        <end position="333"/>
    </location>
</feature>